<comment type="caution">
    <text evidence="2">The sequence shown here is derived from an EMBL/GenBank/DDBJ whole genome shotgun (WGS) entry which is preliminary data.</text>
</comment>
<feature type="region of interest" description="Disordered" evidence="1">
    <location>
        <begin position="96"/>
        <end position="122"/>
    </location>
</feature>
<gene>
    <name evidence="2" type="ORF">M0R45_031643</name>
</gene>
<keyword evidence="3" id="KW-1185">Reference proteome</keyword>
<proteinExistence type="predicted"/>
<evidence type="ECO:0000256" key="1">
    <source>
        <dbReference type="SAM" id="MobiDB-lite"/>
    </source>
</evidence>
<name>A0AAW1WF22_RUBAR</name>
<sequence length="153" mass="16953">MSTLFRIVSAAQFKSPSSPTTAHHHLPSEFNISSVQHSPQQPTLLCSSSQFIAASVKLTAHNQSHQSQPHAPPILQLQLRFEAPQDHRRSNSLPLLQFSNPRSSPFQSPAKIHSSNPRAAPTFSSADALSRVIWENCSGKPDEETEIIWVIRD</sequence>
<dbReference type="EMBL" id="JBEDUW010000006">
    <property type="protein sequence ID" value="KAK9923213.1"/>
    <property type="molecule type" value="Genomic_DNA"/>
</dbReference>
<evidence type="ECO:0000313" key="3">
    <source>
        <dbReference type="Proteomes" id="UP001457282"/>
    </source>
</evidence>
<dbReference type="AlphaFoldDB" id="A0AAW1WF22"/>
<reference evidence="2 3" key="1">
    <citation type="journal article" date="2023" name="G3 (Bethesda)">
        <title>A chromosome-length genome assembly and annotation of blackberry (Rubus argutus, cv. 'Hillquist').</title>
        <authorList>
            <person name="Bruna T."/>
            <person name="Aryal R."/>
            <person name="Dudchenko O."/>
            <person name="Sargent D.J."/>
            <person name="Mead D."/>
            <person name="Buti M."/>
            <person name="Cavallini A."/>
            <person name="Hytonen T."/>
            <person name="Andres J."/>
            <person name="Pham M."/>
            <person name="Weisz D."/>
            <person name="Mascagni F."/>
            <person name="Usai G."/>
            <person name="Natali L."/>
            <person name="Bassil N."/>
            <person name="Fernandez G.E."/>
            <person name="Lomsadze A."/>
            <person name="Armour M."/>
            <person name="Olukolu B."/>
            <person name="Poorten T."/>
            <person name="Britton C."/>
            <person name="Davik J."/>
            <person name="Ashrafi H."/>
            <person name="Aiden E.L."/>
            <person name="Borodovsky M."/>
            <person name="Worthington M."/>
        </authorList>
    </citation>
    <scope>NUCLEOTIDE SEQUENCE [LARGE SCALE GENOMIC DNA]</scope>
    <source>
        <strain evidence="2">PI 553951</strain>
    </source>
</reference>
<organism evidence="2 3">
    <name type="scientific">Rubus argutus</name>
    <name type="common">Southern blackberry</name>
    <dbReference type="NCBI Taxonomy" id="59490"/>
    <lineage>
        <taxon>Eukaryota</taxon>
        <taxon>Viridiplantae</taxon>
        <taxon>Streptophyta</taxon>
        <taxon>Embryophyta</taxon>
        <taxon>Tracheophyta</taxon>
        <taxon>Spermatophyta</taxon>
        <taxon>Magnoliopsida</taxon>
        <taxon>eudicotyledons</taxon>
        <taxon>Gunneridae</taxon>
        <taxon>Pentapetalae</taxon>
        <taxon>rosids</taxon>
        <taxon>fabids</taxon>
        <taxon>Rosales</taxon>
        <taxon>Rosaceae</taxon>
        <taxon>Rosoideae</taxon>
        <taxon>Rosoideae incertae sedis</taxon>
        <taxon>Rubus</taxon>
    </lineage>
</organism>
<dbReference type="Proteomes" id="UP001457282">
    <property type="component" value="Unassembled WGS sequence"/>
</dbReference>
<protein>
    <submittedName>
        <fullName evidence="2">Uncharacterized protein</fullName>
    </submittedName>
</protein>
<accession>A0AAW1WF22</accession>
<evidence type="ECO:0000313" key="2">
    <source>
        <dbReference type="EMBL" id="KAK9923213.1"/>
    </source>
</evidence>